<dbReference type="InterPro" id="IPR036135">
    <property type="entry name" value="MoeA_linker/N_sf"/>
</dbReference>
<evidence type="ECO:0000259" key="3">
    <source>
        <dbReference type="Pfam" id="PF03453"/>
    </source>
</evidence>
<organism evidence="4 5">
    <name type="scientific">Sphingobium terrigena</name>
    <dbReference type="NCBI Taxonomy" id="2304063"/>
    <lineage>
        <taxon>Bacteria</taxon>
        <taxon>Pseudomonadati</taxon>
        <taxon>Pseudomonadota</taxon>
        <taxon>Alphaproteobacteria</taxon>
        <taxon>Sphingomonadales</taxon>
        <taxon>Sphingomonadaceae</taxon>
        <taxon>Sphingobium</taxon>
    </lineage>
</organism>
<dbReference type="EC" id="2.10.1.1" evidence="1"/>
<keyword evidence="1" id="KW-0479">Metal-binding</keyword>
<dbReference type="Gene3D" id="3.90.105.10">
    <property type="entry name" value="Molybdopterin biosynthesis moea protein, domain 2"/>
    <property type="match status" value="1"/>
</dbReference>
<comment type="cofactor">
    <cofactor evidence="1">
        <name>Mg(2+)</name>
        <dbReference type="ChEBI" id="CHEBI:18420"/>
    </cofactor>
</comment>
<name>A0A418YL99_9SPHN</name>
<dbReference type="PANTHER" id="PTHR10192">
    <property type="entry name" value="MOLYBDOPTERIN BIOSYNTHESIS PROTEIN"/>
    <property type="match status" value="1"/>
</dbReference>
<dbReference type="EMBL" id="QVRA01000042">
    <property type="protein sequence ID" value="RJG51730.1"/>
    <property type="molecule type" value="Genomic_DNA"/>
</dbReference>
<comment type="catalytic activity">
    <reaction evidence="1">
        <text>adenylyl-molybdopterin + molybdate = Mo-molybdopterin + AMP + H(+)</text>
        <dbReference type="Rhea" id="RHEA:35047"/>
        <dbReference type="ChEBI" id="CHEBI:15378"/>
        <dbReference type="ChEBI" id="CHEBI:36264"/>
        <dbReference type="ChEBI" id="CHEBI:62727"/>
        <dbReference type="ChEBI" id="CHEBI:71302"/>
        <dbReference type="ChEBI" id="CHEBI:456215"/>
    </reaction>
</comment>
<dbReference type="InterPro" id="IPR038987">
    <property type="entry name" value="MoeA-like"/>
</dbReference>
<keyword evidence="1" id="KW-0500">Molybdenum</keyword>
<comment type="similarity">
    <text evidence="1">Belongs to the MoeA family.</text>
</comment>
<evidence type="ECO:0000256" key="1">
    <source>
        <dbReference type="RuleBase" id="RU365090"/>
    </source>
</evidence>
<comment type="pathway">
    <text evidence="1">Cofactor biosynthesis; molybdopterin biosynthesis.</text>
</comment>
<keyword evidence="5" id="KW-1185">Reference proteome</keyword>
<dbReference type="AlphaFoldDB" id="A0A418YL99"/>
<dbReference type="UniPathway" id="UPA00344"/>
<keyword evidence="1" id="KW-0460">Magnesium</keyword>
<keyword evidence="1" id="KW-0808">Transferase</keyword>
<evidence type="ECO:0000256" key="2">
    <source>
        <dbReference type="SAM" id="MobiDB-lite"/>
    </source>
</evidence>
<dbReference type="Gene3D" id="2.170.190.11">
    <property type="entry name" value="Molybdopterin biosynthesis moea protein, domain 3"/>
    <property type="match status" value="1"/>
</dbReference>
<dbReference type="Pfam" id="PF03453">
    <property type="entry name" value="MoeA_N"/>
    <property type="match status" value="1"/>
</dbReference>
<reference evidence="4 5" key="1">
    <citation type="submission" date="2018-08" db="EMBL/GenBank/DDBJ databases">
        <title>Sphingobium sp. EO9.</title>
        <authorList>
            <person name="Park Y."/>
            <person name="Kim K.H."/>
            <person name="Jeon C.O."/>
        </authorList>
    </citation>
    <scope>NUCLEOTIDE SEQUENCE [LARGE SCALE GENOMIC DNA]</scope>
    <source>
        <strain evidence="4 5">EO9</strain>
    </source>
</reference>
<feature type="region of interest" description="Disordered" evidence="2">
    <location>
        <begin position="1"/>
        <end position="32"/>
    </location>
</feature>
<sequence>MSCASPRQMRRADVRPRHQMPRRRPNAGMLPRRYGRHDLVGHRCAVARDTIMNISPTSGTKPTKTSFCQALSIIADKCAAMPNQRINVRDGLEEIVALDVKARSDFPRFDAAAMDGFAVNSADCTEACGIAPVVLGLLAPAHAGNLHAIYAANMALPISTGAPVPPGYDCLE</sequence>
<dbReference type="Proteomes" id="UP000283469">
    <property type="component" value="Unassembled WGS sequence"/>
</dbReference>
<gene>
    <name evidence="4" type="ORF">D0Z70_22895</name>
</gene>
<comment type="function">
    <text evidence="1">Catalyzes the insertion of molybdate into adenylated molybdopterin with the concomitant release of AMP.</text>
</comment>
<dbReference type="GO" id="GO:0061599">
    <property type="term" value="F:molybdopterin molybdotransferase activity"/>
    <property type="evidence" value="ECO:0007669"/>
    <property type="project" value="UniProtKB-UniRule"/>
</dbReference>
<accession>A0A418YL99</accession>
<keyword evidence="1" id="KW-0501">Molybdenum cofactor biosynthesis</keyword>
<protein>
    <recommendedName>
        <fullName evidence="1">Molybdopterin molybdenumtransferase</fullName>
        <ecNumber evidence="1">2.10.1.1</ecNumber>
    </recommendedName>
</protein>
<comment type="caution">
    <text evidence="4">The sequence shown here is derived from an EMBL/GenBank/DDBJ whole genome shotgun (WGS) entry which is preliminary data.</text>
</comment>
<dbReference type="OrthoDB" id="9804758at2"/>
<dbReference type="GO" id="GO:0005829">
    <property type="term" value="C:cytosol"/>
    <property type="evidence" value="ECO:0007669"/>
    <property type="project" value="TreeGrafter"/>
</dbReference>
<dbReference type="InterPro" id="IPR005110">
    <property type="entry name" value="MoeA_linker/N"/>
</dbReference>
<evidence type="ECO:0000313" key="5">
    <source>
        <dbReference type="Proteomes" id="UP000283469"/>
    </source>
</evidence>
<dbReference type="SUPFAM" id="SSF63882">
    <property type="entry name" value="MoeA N-terminal region -like"/>
    <property type="match status" value="1"/>
</dbReference>
<dbReference type="GO" id="GO:0046872">
    <property type="term" value="F:metal ion binding"/>
    <property type="evidence" value="ECO:0007669"/>
    <property type="project" value="UniProtKB-UniRule"/>
</dbReference>
<dbReference type="GO" id="GO:0006777">
    <property type="term" value="P:Mo-molybdopterin cofactor biosynthetic process"/>
    <property type="evidence" value="ECO:0007669"/>
    <property type="project" value="UniProtKB-UniRule"/>
</dbReference>
<feature type="domain" description="MoeA N-terminal and linker" evidence="3">
    <location>
        <begin position="66"/>
        <end position="170"/>
    </location>
</feature>
<dbReference type="PANTHER" id="PTHR10192:SF5">
    <property type="entry name" value="GEPHYRIN"/>
    <property type="match status" value="1"/>
</dbReference>
<proteinExistence type="inferred from homology"/>
<evidence type="ECO:0000313" key="4">
    <source>
        <dbReference type="EMBL" id="RJG51730.1"/>
    </source>
</evidence>